<gene>
    <name evidence="5" type="ORF">JKL49_03935</name>
</gene>
<keyword evidence="3 5" id="KW-0067">ATP-binding</keyword>
<dbReference type="GO" id="GO:0043190">
    <property type="term" value="C:ATP-binding cassette (ABC) transporter complex"/>
    <property type="evidence" value="ECO:0007669"/>
    <property type="project" value="InterPro"/>
</dbReference>
<dbReference type="GO" id="GO:0015697">
    <property type="term" value="P:quaternary ammonium group transport"/>
    <property type="evidence" value="ECO:0007669"/>
    <property type="project" value="UniProtKB-ARBA"/>
</dbReference>
<dbReference type="InterPro" id="IPR017871">
    <property type="entry name" value="ABC_transporter-like_CS"/>
</dbReference>
<evidence type="ECO:0000256" key="3">
    <source>
        <dbReference type="ARBA" id="ARBA00022840"/>
    </source>
</evidence>
<proteinExistence type="predicted"/>
<feature type="domain" description="ABC transporter" evidence="4">
    <location>
        <begin position="4"/>
        <end position="234"/>
    </location>
</feature>
<dbReference type="GO" id="GO:0016887">
    <property type="term" value="F:ATP hydrolysis activity"/>
    <property type="evidence" value="ECO:0007669"/>
    <property type="project" value="InterPro"/>
</dbReference>
<evidence type="ECO:0000313" key="6">
    <source>
        <dbReference type="Proteomes" id="UP000622580"/>
    </source>
</evidence>
<reference evidence="5" key="1">
    <citation type="submission" date="2021-04" db="EMBL/GenBank/DDBJ databases">
        <title>Draft genome assembly of strain Phenylobacterium sp. 20VBR1 using MiniION and Illumina platforms.</title>
        <authorList>
            <person name="Thomas F.A."/>
            <person name="Krishnan K.P."/>
            <person name="Sinha R.K."/>
        </authorList>
    </citation>
    <scope>NUCLEOTIDE SEQUENCE</scope>
    <source>
        <strain evidence="5">20VBR1</strain>
    </source>
</reference>
<dbReference type="GO" id="GO:0022857">
    <property type="term" value="F:transmembrane transporter activity"/>
    <property type="evidence" value="ECO:0007669"/>
    <property type="project" value="InterPro"/>
</dbReference>
<dbReference type="Gene3D" id="2.40.50.140">
    <property type="entry name" value="Nucleic acid-binding proteins"/>
    <property type="match status" value="1"/>
</dbReference>
<dbReference type="InterPro" id="IPR003593">
    <property type="entry name" value="AAA+_ATPase"/>
</dbReference>
<evidence type="ECO:0000313" key="5">
    <source>
        <dbReference type="EMBL" id="MBR7618529.1"/>
    </source>
</evidence>
<dbReference type="Proteomes" id="UP000622580">
    <property type="component" value="Unassembled WGS sequence"/>
</dbReference>
<dbReference type="PROSITE" id="PS00211">
    <property type="entry name" value="ABC_TRANSPORTER_1"/>
    <property type="match status" value="1"/>
</dbReference>
<keyword evidence="2" id="KW-0547">Nucleotide-binding</keyword>
<dbReference type="GO" id="GO:0005524">
    <property type="term" value="F:ATP binding"/>
    <property type="evidence" value="ECO:0007669"/>
    <property type="project" value="UniProtKB-KW"/>
</dbReference>
<comment type="caution">
    <text evidence="5">The sequence shown here is derived from an EMBL/GenBank/DDBJ whole genome shotgun (WGS) entry which is preliminary data.</text>
</comment>
<dbReference type="Pfam" id="PF00005">
    <property type="entry name" value="ABC_tran"/>
    <property type="match status" value="1"/>
</dbReference>
<dbReference type="PANTHER" id="PTHR42781">
    <property type="entry name" value="SPERMIDINE/PUTRESCINE IMPORT ATP-BINDING PROTEIN POTA"/>
    <property type="match status" value="1"/>
</dbReference>
<dbReference type="InterPro" id="IPR008995">
    <property type="entry name" value="Mo/tungstate-bd_C_term_dom"/>
</dbReference>
<sequence>MFGLEISRVTKTFGAHTAVDDVSMSIPQGEFVCFLGPSGCGKTTLMRMIAGLESPGEGAISLNGRDITRQPANVRKFGMVFQSLALFPHLSVGENVAFSLRLQGRDARQRKARVDELLTLVRLPGMENRAVSQLSGGQRQRVAIARALAQEPPIFLLDEPFSALDAKLREEMQIELRLLQKRLQITTILVTHDQREAMSMADSIAVMGDGKIQQYGSPLSIYRAPSNRFVANFIGLSNLLPVEVLDHETVRFGANILKVAPMIQPAVASQATLSIRPEDIQLTAANGEGGNTVSGRITFIRDMGSSVEVHLDCDGRDVLSVVQPRDWMGAGTGDIAHLRLPQNQCRVLAA</sequence>
<dbReference type="SMART" id="SM00382">
    <property type="entry name" value="AAA"/>
    <property type="match status" value="1"/>
</dbReference>
<dbReference type="Gene3D" id="3.40.50.300">
    <property type="entry name" value="P-loop containing nucleotide triphosphate hydrolases"/>
    <property type="match status" value="1"/>
</dbReference>
<evidence type="ECO:0000259" key="4">
    <source>
        <dbReference type="PROSITE" id="PS50893"/>
    </source>
</evidence>
<evidence type="ECO:0000256" key="2">
    <source>
        <dbReference type="ARBA" id="ARBA00022741"/>
    </source>
</evidence>
<protein>
    <submittedName>
        <fullName evidence="5">ABC transporter ATP-binding protein</fullName>
    </submittedName>
</protein>
<dbReference type="Gene3D" id="2.40.50.100">
    <property type="match status" value="1"/>
</dbReference>
<dbReference type="EMBL" id="JAGSGD010000001">
    <property type="protein sequence ID" value="MBR7618529.1"/>
    <property type="molecule type" value="Genomic_DNA"/>
</dbReference>
<dbReference type="InterPro" id="IPR003439">
    <property type="entry name" value="ABC_transporter-like_ATP-bd"/>
</dbReference>
<dbReference type="RefSeq" id="WP_215338407.1">
    <property type="nucleotide sequence ID" value="NZ_JAGSGD010000001.1"/>
</dbReference>
<keyword evidence="1" id="KW-0813">Transport</keyword>
<dbReference type="InterPro" id="IPR012340">
    <property type="entry name" value="NA-bd_OB-fold"/>
</dbReference>
<dbReference type="SUPFAM" id="SSF52540">
    <property type="entry name" value="P-loop containing nucleoside triphosphate hydrolases"/>
    <property type="match status" value="1"/>
</dbReference>
<keyword evidence="6" id="KW-1185">Reference proteome</keyword>
<evidence type="ECO:0000256" key="1">
    <source>
        <dbReference type="ARBA" id="ARBA00022448"/>
    </source>
</evidence>
<accession>A0A941HUD1</accession>
<dbReference type="InterPro" id="IPR027417">
    <property type="entry name" value="P-loop_NTPase"/>
</dbReference>
<dbReference type="PANTHER" id="PTHR42781:SF4">
    <property type="entry name" value="SPERMIDINE_PUTRESCINE IMPORT ATP-BINDING PROTEIN POTA"/>
    <property type="match status" value="1"/>
</dbReference>
<dbReference type="AlphaFoldDB" id="A0A941HUD1"/>
<dbReference type="InterPro" id="IPR013611">
    <property type="entry name" value="Transp-assoc_OB_typ2"/>
</dbReference>
<dbReference type="SUPFAM" id="SSF50331">
    <property type="entry name" value="MOP-like"/>
    <property type="match status" value="1"/>
</dbReference>
<name>A0A941HUD1_9CAUL</name>
<dbReference type="Pfam" id="PF08402">
    <property type="entry name" value="TOBE_2"/>
    <property type="match status" value="1"/>
</dbReference>
<dbReference type="FunFam" id="3.40.50.300:FF:000425">
    <property type="entry name" value="Probable ABC transporter, ATP-binding subunit"/>
    <property type="match status" value="1"/>
</dbReference>
<dbReference type="InterPro" id="IPR050093">
    <property type="entry name" value="ABC_SmlMolc_Importer"/>
</dbReference>
<dbReference type="PROSITE" id="PS50893">
    <property type="entry name" value="ABC_TRANSPORTER_2"/>
    <property type="match status" value="1"/>
</dbReference>
<organism evidence="5 6">
    <name type="scientific">Phenylobacterium glaciei</name>
    <dbReference type="NCBI Taxonomy" id="2803784"/>
    <lineage>
        <taxon>Bacteria</taxon>
        <taxon>Pseudomonadati</taxon>
        <taxon>Pseudomonadota</taxon>
        <taxon>Alphaproteobacteria</taxon>
        <taxon>Caulobacterales</taxon>
        <taxon>Caulobacteraceae</taxon>
        <taxon>Phenylobacterium</taxon>
    </lineage>
</organism>